<dbReference type="OrthoDB" id="5288992at2"/>
<dbReference type="GO" id="GO:0006402">
    <property type="term" value="P:mRNA catabolic process"/>
    <property type="evidence" value="ECO:0007669"/>
    <property type="project" value="TreeGrafter"/>
</dbReference>
<dbReference type="EMBL" id="STGJ01000002">
    <property type="protein sequence ID" value="TIC86029.1"/>
    <property type="molecule type" value="Genomic_DNA"/>
</dbReference>
<dbReference type="GO" id="GO:0003723">
    <property type="term" value="F:RNA binding"/>
    <property type="evidence" value="ECO:0007669"/>
    <property type="project" value="InterPro"/>
</dbReference>
<protein>
    <submittedName>
        <fullName evidence="2">RNB domain-containing ribonuclease</fullName>
    </submittedName>
</protein>
<comment type="caution">
    <text evidence="2">The sequence shown here is derived from an EMBL/GenBank/DDBJ whole genome shotgun (WGS) entry which is preliminary data.</text>
</comment>
<dbReference type="PANTHER" id="PTHR23355">
    <property type="entry name" value="RIBONUCLEASE"/>
    <property type="match status" value="1"/>
</dbReference>
<evidence type="ECO:0000313" key="3">
    <source>
        <dbReference type="Proteomes" id="UP000308891"/>
    </source>
</evidence>
<evidence type="ECO:0000313" key="2">
    <source>
        <dbReference type="EMBL" id="TIC86029.1"/>
    </source>
</evidence>
<dbReference type="InterPro" id="IPR050180">
    <property type="entry name" value="RNR_Ribonuclease"/>
</dbReference>
<dbReference type="Proteomes" id="UP000308891">
    <property type="component" value="Unassembled WGS sequence"/>
</dbReference>
<dbReference type="SUPFAM" id="SSF50249">
    <property type="entry name" value="Nucleic acid-binding proteins"/>
    <property type="match status" value="1"/>
</dbReference>
<dbReference type="GO" id="GO:0004540">
    <property type="term" value="F:RNA nuclease activity"/>
    <property type="evidence" value="ECO:0007669"/>
    <property type="project" value="InterPro"/>
</dbReference>
<dbReference type="PANTHER" id="PTHR23355:SF9">
    <property type="entry name" value="DIS3-LIKE EXONUCLEASE 2"/>
    <property type="match status" value="1"/>
</dbReference>
<dbReference type="GO" id="GO:0005829">
    <property type="term" value="C:cytosol"/>
    <property type="evidence" value="ECO:0007669"/>
    <property type="project" value="TreeGrafter"/>
</dbReference>
<dbReference type="Pfam" id="PF00773">
    <property type="entry name" value="RNB"/>
    <property type="match status" value="1"/>
</dbReference>
<gene>
    <name evidence="2" type="ORF">E5K04_02700</name>
</gene>
<sequence length="626" mass="69884">MNVFYEESGSFKVGAIVSKNDASLQVDTQHGKRAKIKLANVFLEFSTPLQSFLDDAQALAAELDLDFLWEVAGADEFDYDALAREYWGDKPTAAQLAATLIRLAGAPMYFYKKGKGRFKAAPEDALKAALAGIEKKKREQAQVDAWAEELKAHRLPDEIRAQLMTLLWRPDKNALEYKALDAACRALSTSPLKLLRDAGGLPSVPDYLMAGFRLEHFPNGTGFGKYAPAEAHPELPLAEVTAFSIDDAATTEIDDALSVTELANGNRRVGIHIAAPTLGVPVGSDIEKLVYRRLSTVYFPGDKITMLPDDVVQMFTLDEGKPCPSVSLYAEVTPGFEIVGFENRIENVTIAANLRHHTLEPLFNEATIANDPGVDYPFKRELMWLHDFAIAREKSRGKYDPTRPQGVDFNFAIEDGRVVISERKRGSPIDKLVSEMMILANCEWGRQLGEAGIPALYRAQSMGKVRMTTRPEPHVGLGVPQYAWATSPLRRAADFINQRQLTALIRGDKPEFAQGDATLFALMRDFDTTYSAYLGFQDRMEFFWCLRWFSQEGVSEVTATYIKEDLVRLDSLPVRTRIPGLPELARGDRVRLQVIRIDELLLEIEFRCVGQLDHVEVEGNGEEEEG</sequence>
<name>A0A4T0V3E7_9NEIS</name>
<dbReference type="InterPro" id="IPR012340">
    <property type="entry name" value="NA-bd_OB-fold"/>
</dbReference>
<keyword evidence="3" id="KW-1185">Reference proteome</keyword>
<dbReference type="SMART" id="SM00955">
    <property type="entry name" value="RNB"/>
    <property type="match status" value="1"/>
</dbReference>
<proteinExistence type="predicted"/>
<dbReference type="InterPro" id="IPR001900">
    <property type="entry name" value="RNase_II/R"/>
</dbReference>
<organism evidence="2 3">
    <name type="scientific">Crenobacter intestini</name>
    <dbReference type="NCBI Taxonomy" id="2563443"/>
    <lineage>
        <taxon>Bacteria</taxon>
        <taxon>Pseudomonadati</taxon>
        <taxon>Pseudomonadota</taxon>
        <taxon>Betaproteobacteria</taxon>
        <taxon>Neisseriales</taxon>
        <taxon>Neisseriaceae</taxon>
        <taxon>Crenobacter</taxon>
    </lineage>
</organism>
<dbReference type="RefSeq" id="WP_136551375.1">
    <property type="nucleotide sequence ID" value="NZ_STGJ01000002.1"/>
</dbReference>
<reference evidence="2 3" key="1">
    <citation type="submission" date="2019-04" db="EMBL/GenBank/DDBJ databases">
        <title>Crenobacter sp. nov.</title>
        <authorList>
            <person name="Shi S."/>
        </authorList>
    </citation>
    <scope>NUCLEOTIDE SEQUENCE [LARGE SCALE GENOMIC DNA]</scope>
    <source>
        <strain evidence="2 3">GY 70310</strain>
    </source>
</reference>
<feature type="domain" description="RNB" evidence="1">
    <location>
        <begin position="234"/>
        <end position="507"/>
    </location>
</feature>
<dbReference type="AlphaFoldDB" id="A0A4T0V3E7"/>
<accession>A0A4T0V3E7</accession>
<evidence type="ECO:0000259" key="1">
    <source>
        <dbReference type="SMART" id="SM00955"/>
    </source>
</evidence>